<dbReference type="PANTHER" id="PTHR48016:SF56">
    <property type="entry name" value="MAPKK KINASE"/>
    <property type="match status" value="1"/>
</dbReference>
<dbReference type="PROSITE" id="PS00107">
    <property type="entry name" value="PROTEIN_KINASE_ATP"/>
    <property type="match status" value="1"/>
</dbReference>
<dbReference type="VEuPathDB" id="TriTrypDB:TEOVI_000711000"/>
<evidence type="ECO:0000313" key="8">
    <source>
        <dbReference type="EMBL" id="SCU65184.1"/>
    </source>
</evidence>
<evidence type="ECO:0000256" key="3">
    <source>
        <dbReference type="ARBA" id="ARBA00022777"/>
    </source>
</evidence>
<accession>A0A1G4I0P6</accession>
<dbReference type="CDD" id="cd06606">
    <property type="entry name" value="STKc_MAPKKK"/>
    <property type="match status" value="1"/>
</dbReference>
<protein>
    <submittedName>
        <fullName evidence="8">Mitogen-activated protein kinase kinase kinase, putative</fullName>
    </submittedName>
</protein>
<keyword evidence="1" id="KW-0808">Transferase</keyword>
<dbReference type="PANTHER" id="PTHR48016">
    <property type="entry name" value="MAP KINASE KINASE KINASE SSK2-RELATED-RELATED"/>
    <property type="match status" value="1"/>
</dbReference>
<dbReference type="InterPro" id="IPR000719">
    <property type="entry name" value="Prot_kinase_dom"/>
</dbReference>
<dbReference type="AlphaFoldDB" id="A0A1G4I0P6"/>
<dbReference type="RefSeq" id="XP_067076827.1">
    <property type="nucleotide sequence ID" value="XM_067220726.1"/>
</dbReference>
<name>A0A1G4I0P6_TRYEQ</name>
<dbReference type="Gene3D" id="1.10.510.10">
    <property type="entry name" value="Transferase(Phosphotransferase) domain 1"/>
    <property type="match status" value="1"/>
</dbReference>
<dbReference type="GO" id="GO:0004674">
    <property type="term" value="F:protein serine/threonine kinase activity"/>
    <property type="evidence" value="ECO:0007669"/>
    <property type="project" value="UniProtKB-KW"/>
</dbReference>
<dbReference type="GO" id="GO:0005524">
    <property type="term" value="F:ATP binding"/>
    <property type="evidence" value="ECO:0007669"/>
    <property type="project" value="UniProtKB-UniRule"/>
</dbReference>
<feature type="binding site" evidence="5">
    <location>
        <position position="44"/>
    </location>
    <ligand>
        <name>ATP</name>
        <dbReference type="ChEBI" id="CHEBI:30616"/>
    </ligand>
</feature>
<keyword evidence="4 5" id="KW-0067">ATP-binding</keyword>
<dbReference type="Pfam" id="PF00069">
    <property type="entry name" value="Pkinase"/>
    <property type="match status" value="1"/>
</dbReference>
<dbReference type="EMBL" id="CZPT02000232">
    <property type="protein sequence ID" value="SCU65184.1"/>
    <property type="molecule type" value="Genomic_DNA"/>
</dbReference>
<comment type="similarity">
    <text evidence="6">Belongs to the protein kinase superfamily.</text>
</comment>
<dbReference type="GeneID" id="92381044"/>
<sequence>MPAGMCSVDVAELNQITMGKKLGSGSFGSVYAGILPSGQFVAVKELELAEDSPTNTEVEVHKKLVHENVIRYLHSRIDNESTPKRLYLYLEFVTGGSVSSLMKTLPNGHLPYPVVRVYSRQMFSGLEYLHRNKVAHRDIKGDNLLISMDTGIAKLADFDQAKVMTTYGTLRQAATSTLAGTPYWMAPEVITDENGYDPFKADIWSAGCTVAEMITGRAPWTPMANVMHIMNKLAMSTGWPDAIPKDPNALGSQEAYDFLDLCFRRTVAERPDAATLLQHPFLKV</sequence>
<dbReference type="SMART" id="SM00220">
    <property type="entry name" value="S_TKc"/>
    <property type="match status" value="1"/>
</dbReference>
<evidence type="ECO:0000256" key="6">
    <source>
        <dbReference type="RuleBase" id="RU000304"/>
    </source>
</evidence>
<dbReference type="PROSITE" id="PS50011">
    <property type="entry name" value="PROTEIN_KINASE_DOM"/>
    <property type="match status" value="1"/>
</dbReference>
<evidence type="ECO:0000256" key="4">
    <source>
        <dbReference type="ARBA" id="ARBA00022840"/>
    </source>
</evidence>
<feature type="domain" description="Protein kinase" evidence="7">
    <location>
        <begin position="16"/>
        <end position="282"/>
    </location>
</feature>
<keyword evidence="9" id="KW-1185">Reference proteome</keyword>
<keyword evidence="6" id="KW-0723">Serine/threonine-protein kinase</keyword>
<dbReference type="SUPFAM" id="SSF56112">
    <property type="entry name" value="Protein kinase-like (PK-like)"/>
    <property type="match status" value="1"/>
</dbReference>
<dbReference type="PIRSF" id="PIRSF000654">
    <property type="entry name" value="Integrin-linked_kinase"/>
    <property type="match status" value="1"/>
</dbReference>
<evidence type="ECO:0000256" key="2">
    <source>
        <dbReference type="ARBA" id="ARBA00022741"/>
    </source>
</evidence>
<evidence type="ECO:0000256" key="1">
    <source>
        <dbReference type="ARBA" id="ARBA00022679"/>
    </source>
</evidence>
<evidence type="ECO:0000256" key="5">
    <source>
        <dbReference type="PROSITE-ProRule" id="PRU10141"/>
    </source>
</evidence>
<evidence type="ECO:0000313" key="9">
    <source>
        <dbReference type="Proteomes" id="UP000195570"/>
    </source>
</evidence>
<reference evidence="8" key="1">
    <citation type="submission" date="2016-09" db="EMBL/GenBank/DDBJ databases">
        <authorList>
            <person name="Hebert L."/>
            <person name="Moumen B."/>
        </authorList>
    </citation>
    <scope>NUCLEOTIDE SEQUENCE [LARGE SCALE GENOMIC DNA]</scope>
    <source>
        <strain evidence="8">OVI</strain>
    </source>
</reference>
<dbReference type="FunFam" id="1.10.510.10:FF:000888">
    <property type="entry name" value="Mitogen-activated protein kinase, putative"/>
    <property type="match status" value="1"/>
</dbReference>
<gene>
    <name evidence="8" type="ORF">TEOVI_000711000</name>
</gene>
<dbReference type="InterPro" id="IPR050538">
    <property type="entry name" value="MAP_kinase_kinase_kinase"/>
</dbReference>
<organism evidence="8 9">
    <name type="scientific">Trypanosoma equiperdum</name>
    <dbReference type="NCBI Taxonomy" id="5694"/>
    <lineage>
        <taxon>Eukaryota</taxon>
        <taxon>Discoba</taxon>
        <taxon>Euglenozoa</taxon>
        <taxon>Kinetoplastea</taxon>
        <taxon>Metakinetoplastina</taxon>
        <taxon>Trypanosomatida</taxon>
        <taxon>Trypanosomatidae</taxon>
        <taxon>Trypanosoma</taxon>
    </lineage>
</organism>
<keyword evidence="3 8" id="KW-0418">Kinase</keyword>
<dbReference type="InterPro" id="IPR011009">
    <property type="entry name" value="Kinase-like_dom_sf"/>
</dbReference>
<dbReference type="Proteomes" id="UP000195570">
    <property type="component" value="Unassembled WGS sequence"/>
</dbReference>
<dbReference type="InterPro" id="IPR017441">
    <property type="entry name" value="Protein_kinase_ATP_BS"/>
</dbReference>
<proteinExistence type="inferred from homology"/>
<dbReference type="PROSITE" id="PS00108">
    <property type="entry name" value="PROTEIN_KINASE_ST"/>
    <property type="match status" value="1"/>
</dbReference>
<keyword evidence="2 5" id="KW-0547">Nucleotide-binding</keyword>
<dbReference type="InterPro" id="IPR008271">
    <property type="entry name" value="Ser/Thr_kinase_AS"/>
</dbReference>
<comment type="caution">
    <text evidence="8">The sequence shown here is derived from an EMBL/GenBank/DDBJ whole genome shotgun (WGS) entry which is preliminary data.</text>
</comment>
<evidence type="ECO:0000259" key="7">
    <source>
        <dbReference type="PROSITE" id="PS50011"/>
    </source>
</evidence>